<dbReference type="Pfam" id="PF06841">
    <property type="entry name" value="Phage_T4_gp19"/>
    <property type="match status" value="1"/>
</dbReference>
<dbReference type="RefSeq" id="WP_281485229.1">
    <property type="nucleotide sequence ID" value="NZ_CP124543.1"/>
</dbReference>
<accession>A0AAJ6NWP7</accession>
<organism evidence="1 2">
    <name type="scientific">Halotia branconii CENA392</name>
    <dbReference type="NCBI Taxonomy" id="1539056"/>
    <lineage>
        <taxon>Bacteria</taxon>
        <taxon>Bacillati</taxon>
        <taxon>Cyanobacteriota</taxon>
        <taxon>Cyanophyceae</taxon>
        <taxon>Nostocales</taxon>
        <taxon>Nodulariaceae</taxon>
        <taxon>Halotia</taxon>
    </lineage>
</organism>
<dbReference type="PANTHER" id="PTHR38009:SF1">
    <property type="entry name" value="CONSERVED HYPOTHETICAL PHAGE TAIL PROTEIN"/>
    <property type="match status" value="1"/>
</dbReference>
<proteinExistence type="predicted"/>
<dbReference type="Proteomes" id="UP001223520">
    <property type="component" value="Chromosome"/>
</dbReference>
<dbReference type="InterPro" id="IPR010667">
    <property type="entry name" value="Phage_T4_Gp19"/>
</dbReference>
<dbReference type="PANTHER" id="PTHR38009">
    <property type="entry name" value="CONSERVED HYPOTHETICAL PHAGE TAIL PROTEIN"/>
    <property type="match status" value="1"/>
</dbReference>
<dbReference type="AlphaFoldDB" id="A0AAJ6NWP7"/>
<name>A0AAJ6NWP7_9CYAN</name>
<protein>
    <submittedName>
        <fullName evidence="1">Phage tail protein</fullName>
    </submittedName>
</protein>
<dbReference type="InterPro" id="IPR011747">
    <property type="entry name" value="CHP02241"/>
</dbReference>
<gene>
    <name evidence="1" type="ORF">QI031_11160</name>
</gene>
<keyword evidence="2" id="KW-1185">Reference proteome</keyword>
<dbReference type="EMBL" id="CP124543">
    <property type="protein sequence ID" value="WGV27995.1"/>
    <property type="molecule type" value="Genomic_DNA"/>
</dbReference>
<dbReference type="KEGG" id="hbq:QI031_11160"/>
<reference evidence="1 2" key="1">
    <citation type="journal article" date="2023" name="Limnol Oceanogr Lett">
        <title>Environmental adaptations by the intertidal Antarctic cyanobacterium Halotia branconii CENA392 as revealed using long-read genome sequencing.</title>
        <authorList>
            <person name="Dextro R.B."/>
            <person name="Delbaje E."/>
            <person name="Freitas P.N.N."/>
            <person name="Geraldes V."/>
            <person name="Pinto E."/>
            <person name="Long P.F."/>
            <person name="Fiore M.F."/>
        </authorList>
    </citation>
    <scope>NUCLEOTIDE SEQUENCE [LARGE SCALE GENOMIC DNA]</scope>
    <source>
        <strain evidence="1 2">CENA392</strain>
    </source>
</reference>
<dbReference type="GO" id="GO:0005198">
    <property type="term" value="F:structural molecule activity"/>
    <property type="evidence" value="ECO:0007669"/>
    <property type="project" value="InterPro"/>
</dbReference>
<evidence type="ECO:0000313" key="1">
    <source>
        <dbReference type="EMBL" id="WGV27995.1"/>
    </source>
</evidence>
<evidence type="ECO:0000313" key="2">
    <source>
        <dbReference type="Proteomes" id="UP001223520"/>
    </source>
</evidence>
<dbReference type="NCBIfam" id="TIGR02241">
    <property type="entry name" value="conserved hypothetical phage tail region protein"/>
    <property type="match status" value="1"/>
</dbReference>
<sequence>MAERNNPPRKDPYNAYNFIVEIQGITSAGFRECTGLDSAQDPIEYREGNEAFLTVRKLPGLVKYSNVSLKWGLTDDHALWDWRTSAVEGNLQRKEVSIYLVDDQGNRKMHWILSNAWPTKWTGASFNATANEVAIETLEIAHEGVRLDANLAAAGGGRS</sequence>